<name>A0A072TGN8_MEDTR</name>
<dbReference type="HOGENOM" id="CLU_1848119_0_0_1"/>
<dbReference type="AlphaFoldDB" id="A0A072TGN8"/>
<dbReference type="EnsemblPlants" id="KEH16143">
    <property type="protein sequence ID" value="KEH16143"/>
    <property type="gene ID" value="MTR_0308s0060"/>
</dbReference>
<reference evidence="2" key="3">
    <citation type="submission" date="2015-06" db="UniProtKB">
        <authorList>
            <consortium name="EnsemblPlants"/>
        </authorList>
    </citation>
    <scope>IDENTIFICATION</scope>
    <source>
        <strain evidence="2">cv. Jemalong A17</strain>
    </source>
</reference>
<dbReference type="Proteomes" id="UP000002051">
    <property type="component" value="Unassembled WGS sequence"/>
</dbReference>
<evidence type="ECO:0000313" key="2">
    <source>
        <dbReference type="EnsemblPlants" id="KEH16143"/>
    </source>
</evidence>
<evidence type="ECO:0000313" key="3">
    <source>
        <dbReference type="Proteomes" id="UP000002051"/>
    </source>
</evidence>
<gene>
    <name evidence="1" type="ORF">MTR_0308s0060</name>
</gene>
<proteinExistence type="predicted"/>
<reference evidence="1 3" key="1">
    <citation type="journal article" date="2011" name="Nature">
        <title>The Medicago genome provides insight into the evolution of rhizobial symbioses.</title>
        <authorList>
            <person name="Young N.D."/>
            <person name="Debelle F."/>
            <person name="Oldroyd G.E."/>
            <person name="Geurts R."/>
            <person name="Cannon S.B."/>
            <person name="Udvardi M.K."/>
            <person name="Benedito V.A."/>
            <person name="Mayer K.F."/>
            <person name="Gouzy J."/>
            <person name="Schoof H."/>
            <person name="Van de Peer Y."/>
            <person name="Proost S."/>
            <person name="Cook D.R."/>
            <person name="Meyers B.C."/>
            <person name="Spannagl M."/>
            <person name="Cheung F."/>
            <person name="De Mita S."/>
            <person name="Krishnakumar V."/>
            <person name="Gundlach H."/>
            <person name="Zhou S."/>
            <person name="Mudge J."/>
            <person name="Bharti A.K."/>
            <person name="Murray J.D."/>
            <person name="Naoumkina M.A."/>
            <person name="Rosen B."/>
            <person name="Silverstein K.A."/>
            <person name="Tang H."/>
            <person name="Rombauts S."/>
            <person name="Zhao P.X."/>
            <person name="Zhou P."/>
            <person name="Barbe V."/>
            <person name="Bardou P."/>
            <person name="Bechner M."/>
            <person name="Bellec A."/>
            <person name="Berger A."/>
            <person name="Berges H."/>
            <person name="Bidwell S."/>
            <person name="Bisseling T."/>
            <person name="Choisne N."/>
            <person name="Couloux A."/>
            <person name="Denny R."/>
            <person name="Deshpande S."/>
            <person name="Dai X."/>
            <person name="Doyle J.J."/>
            <person name="Dudez A.M."/>
            <person name="Farmer A.D."/>
            <person name="Fouteau S."/>
            <person name="Franken C."/>
            <person name="Gibelin C."/>
            <person name="Gish J."/>
            <person name="Goldstein S."/>
            <person name="Gonzalez A.J."/>
            <person name="Green P.J."/>
            <person name="Hallab A."/>
            <person name="Hartog M."/>
            <person name="Hua A."/>
            <person name="Humphray S.J."/>
            <person name="Jeong D.H."/>
            <person name="Jing Y."/>
            <person name="Jocker A."/>
            <person name="Kenton S.M."/>
            <person name="Kim D.J."/>
            <person name="Klee K."/>
            <person name="Lai H."/>
            <person name="Lang C."/>
            <person name="Lin S."/>
            <person name="Macmil S.L."/>
            <person name="Magdelenat G."/>
            <person name="Matthews L."/>
            <person name="McCorrison J."/>
            <person name="Monaghan E.L."/>
            <person name="Mun J.H."/>
            <person name="Najar F.Z."/>
            <person name="Nicholson C."/>
            <person name="Noirot C."/>
            <person name="O'Bleness M."/>
            <person name="Paule C.R."/>
            <person name="Poulain J."/>
            <person name="Prion F."/>
            <person name="Qin B."/>
            <person name="Qu C."/>
            <person name="Retzel E.F."/>
            <person name="Riddle C."/>
            <person name="Sallet E."/>
            <person name="Samain S."/>
            <person name="Samson N."/>
            <person name="Sanders I."/>
            <person name="Saurat O."/>
            <person name="Scarpelli C."/>
            <person name="Schiex T."/>
            <person name="Segurens B."/>
            <person name="Severin A.J."/>
            <person name="Sherrier D.J."/>
            <person name="Shi R."/>
            <person name="Sims S."/>
            <person name="Singer S.R."/>
            <person name="Sinharoy S."/>
            <person name="Sterck L."/>
            <person name="Viollet A."/>
            <person name="Wang B.B."/>
            <person name="Wang K."/>
            <person name="Wang M."/>
            <person name="Wang X."/>
            <person name="Warfsmann J."/>
            <person name="Weissenbach J."/>
            <person name="White D.D."/>
            <person name="White J.D."/>
            <person name="Wiley G.B."/>
            <person name="Wincker P."/>
            <person name="Xing Y."/>
            <person name="Yang L."/>
            <person name="Yao Z."/>
            <person name="Ying F."/>
            <person name="Zhai J."/>
            <person name="Zhou L."/>
            <person name="Zuber A."/>
            <person name="Denarie J."/>
            <person name="Dixon R.A."/>
            <person name="May G.D."/>
            <person name="Schwartz D.C."/>
            <person name="Rogers J."/>
            <person name="Quetier F."/>
            <person name="Town C.D."/>
            <person name="Roe B.A."/>
        </authorList>
    </citation>
    <scope>NUCLEOTIDE SEQUENCE [LARGE SCALE GENOMIC DNA]</scope>
    <source>
        <strain evidence="1">A17</strain>
        <strain evidence="2 3">cv. Jemalong A17</strain>
    </source>
</reference>
<organism evidence="1 3">
    <name type="scientific">Medicago truncatula</name>
    <name type="common">Barrel medic</name>
    <name type="synonym">Medicago tribuloides</name>
    <dbReference type="NCBI Taxonomy" id="3880"/>
    <lineage>
        <taxon>Eukaryota</taxon>
        <taxon>Viridiplantae</taxon>
        <taxon>Streptophyta</taxon>
        <taxon>Embryophyta</taxon>
        <taxon>Tracheophyta</taxon>
        <taxon>Spermatophyta</taxon>
        <taxon>Magnoliopsida</taxon>
        <taxon>eudicotyledons</taxon>
        <taxon>Gunneridae</taxon>
        <taxon>Pentapetalae</taxon>
        <taxon>rosids</taxon>
        <taxon>fabids</taxon>
        <taxon>Fabales</taxon>
        <taxon>Fabaceae</taxon>
        <taxon>Papilionoideae</taxon>
        <taxon>50 kb inversion clade</taxon>
        <taxon>NPAAA clade</taxon>
        <taxon>Hologalegina</taxon>
        <taxon>IRL clade</taxon>
        <taxon>Trifolieae</taxon>
        <taxon>Medicago</taxon>
    </lineage>
</organism>
<keyword evidence="3" id="KW-1185">Reference proteome</keyword>
<accession>A0A072TGN8</accession>
<dbReference type="EMBL" id="KL403033">
    <property type="protein sequence ID" value="KEH16143.1"/>
    <property type="molecule type" value="Genomic_DNA"/>
</dbReference>
<sequence>MGSKQALPPFHRCPHQDVPRLLDKIKLLSLGWLKAKKAMFVYGTQMWTSLIKDEEIIYGRMAPHSDEQARGSGSTTIFENRKFYTIQHQMTKSDPRYHCNDQTSSINPNFFYILEMYHTPAKDHKYYKTDETIYQRIIT</sequence>
<dbReference type="PaxDb" id="3880-AES61943"/>
<reference evidence="1 3" key="2">
    <citation type="journal article" date="2014" name="BMC Genomics">
        <title>An improved genome release (version Mt4.0) for the model legume Medicago truncatula.</title>
        <authorList>
            <person name="Tang H."/>
            <person name="Krishnakumar V."/>
            <person name="Bidwell S."/>
            <person name="Rosen B."/>
            <person name="Chan A."/>
            <person name="Zhou S."/>
            <person name="Gentzbittel L."/>
            <person name="Childs K.L."/>
            <person name="Yandell M."/>
            <person name="Gundlach H."/>
            <person name="Mayer K.F."/>
            <person name="Schwartz D.C."/>
            <person name="Town C.D."/>
        </authorList>
    </citation>
    <scope>GENOME REANNOTATION</scope>
    <source>
        <strain evidence="1">A17</strain>
        <strain evidence="2 3">cv. Jemalong A17</strain>
    </source>
</reference>
<evidence type="ECO:0000313" key="1">
    <source>
        <dbReference type="EMBL" id="KEH16143.1"/>
    </source>
</evidence>
<protein>
    <submittedName>
        <fullName evidence="1 2">Uncharacterized protein</fullName>
    </submittedName>
</protein>